<proteinExistence type="predicted"/>
<dbReference type="OrthoDB" id="5598028at2759"/>
<dbReference type="InterPro" id="IPR058934">
    <property type="entry name" value="YMC020W-like"/>
</dbReference>
<feature type="compositionally biased region" description="Polar residues" evidence="1">
    <location>
        <begin position="121"/>
        <end position="156"/>
    </location>
</feature>
<keyword evidence="4" id="KW-1185">Reference proteome</keyword>
<dbReference type="AlphaFoldDB" id="A0A0C9XYP6"/>
<feature type="domain" description="YMC020W-like alpha/beta hydrolase" evidence="2">
    <location>
        <begin position="342"/>
        <end position="479"/>
    </location>
</feature>
<reference evidence="3 4" key="1">
    <citation type="submission" date="2014-04" db="EMBL/GenBank/DDBJ databases">
        <authorList>
            <consortium name="DOE Joint Genome Institute"/>
            <person name="Kuo A."/>
            <person name="Kohler A."/>
            <person name="Nagy L.G."/>
            <person name="Floudas D."/>
            <person name="Copeland A."/>
            <person name="Barry K.W."/>
            <person name="Cichocki N."/>
            <person name="Veneault-Fourrey C."/>
            <person name="LaButti K."/>
            <person name="Lindquist E.A."/>
            <person name="Lipzen A."/>
            <person name="Lundell T."/>
            <person name="Morin E."/>
            <person name="Murat C."/>
            <person name="Sun H."/>
            <person name="Tunlid A."/>
            <person name="Henrissat B."/>
            <person name="Grigoriev I.V."/>
            <person name="Hibbett D.S."/>
            <person name="Martin F."/>
            <person name="Nordberg H.P."/>
            <person name="Cantor M.N."/>
            <person name="Hua S.X."/>
        </authorList>
    </citation>
    <scope>NUCLEOTIDE SEQUENCE [LARGE SCALE GENOMIC DNA]</scope>
    <source>
        <strain evidence="3 4">LaAM-08-1</strain>
    </source>
</reference>
<dbReference type="PANTHER" id="PTHR47349:SF1">
    <property type="entry name" value="AER328WP"/>
    <property type="match status" value="1"/>
</dbReference>
<sequence length="757" mass="82204">MEVDVIHAPDDQTVEGNSATTTSATTIEISTSTSDRPPETNAIEATITTHRSGWSSFFSSRAVGVKMIGNGGVKRDEHGAEVMEIDVDEVEGEEKRETGETEKVVEGQVKGGLSLTTTSEVTIKAKSTPTSTPAGSKPTSGTNTPILPSASSSLTAKNGVPAEKPKVAAVKLKRTASPTPSVKKLNATPPPPNLILPTWGDTFHTAPRNVVPPPPPPSHARRDSVSTGGKLIGKTIKFVSGVLFAKDAPVMLAKGKERERETVEGLLEKERREKFLGIGRELPKAWGVLRAAGWDVDSGKEMRGDSHGIGMGAASSKSRESLGGDVDGGLGEEGIPNVLRGCKRVVVIGVHGWFPGTIMRTVIGERLYLCSPRFSAQPTGTSPKFVNMTVQALQDFEDTHGVKLEKITMVPLEGDGTIEHRVDKLYTNLKANEEWMTDLHAADAIFISTHSQGCVVSTHLLDRLIRDKHIRPPRDSVCVTGAESFPSSVGIDLPPDMKPQRICCLALCGIHHGPLRYLGSSTLVQPYIQYFESLAARELFEFQNTESAVSKAYIHALRNVLDHGVKILYVASLNDQVVPIYSGLFTAVTHPLILRALYIDGVAYHSSDFLSNLLVLLLRIRNSGLSDSGLLAHLSEATAGSLNGVGHSTAYEDVATYSLAVKYLFLANDGTDGQRELDVEPFNASHEQNDYEIPWALREIIADERVVHLFSKEITELRDAFREWHPKTSILRDLKRKLQPIQRLPSTFSSFGSVSKL</sequence>
<evidence type="ECO:0000313" key="4">
    <source>
        <dbReference type="Proteomes" id="UP000054477"/>
    </source>
</evidence>
<accession>A0A0C9XYP6</accession>
<feature type="compositionally biased region" description="Basic and acidic residues" evidence="1">
    <location>
        <begin position="1"/>
        <end position="10"/>
    </location>
</feature>
<dbReference type="PANTHER" id="PTHR47349">
    <property type="entry name" value="CHROMOSOME 8, WHOLE GENOME SHOTGUN SEQUENCE"/>
    <property type="match status" value="1"/>
</dbReference>
<name>A0A0C9XYP6_9AGAR</name>
<dbReference type="HOGENOM" id="CLU_004112_1_0_1"/>
<organism evidence="3 4">
    <name type="scientific">Laccaria amethystina LaAM-08-1</name>
    <dbReference type="NCBI Taxonomy" id="1095629"/>
    <lineage>
        <taxon>Eukaryota</taxon>
        <taxon>Fungi</taxon>
        <taxon>Dikarya</taxon>
        <taxon>Basidiomycota</taxon>
        <taxon>Agaricomycotina</taxon>
        <taxon>Agaricomycetes</taxon>
        <taxon>Agaricomycetidae</taxon>
        <taxon>Agaricales</taxon>
        <taxon>Agaricineae</taxon>
        <taxon>Hydnangiaceae</taxon>
        <taxon>Laccaria</taxon>
    </lineage>
</organism>
<protein>
    <recommendedName>
        <fullName evidence="2">YMC020W-like alpha/beta hydrolase domain-containing protein</fullName>
    </recommendedName>
</protein>
<gene>
    <name evidence="3" type="ORF">K443DRAFT_99521</name>
</gene>
<feature type="region of interest" description="Disordered" evidence="1">
    <location>
        <begin position="301"/>
        <end position="323"/>
    </location>
</feature>
<reference evidence="4" key="2">
    <citation type="submission" date="2015-01" db="EMBL/GenBank/DDBJ databases">
        <title>Evolutionary Origins and Diversification of the Mycorrhizal Mutualists.</title>
        <authorList>
            <consortium name="DOE Joint Genome Institute"/>
            <consortium name="Mycorrhizal Genomics Consortium"/>
            <person name="Kohler A."/>
            <person name="Kuo A."/>
            <person name="Nagy L.G."/>
            <person name="Floudas D."/>
            <person name="Copeland A."/>
            <person name="Barry K.W."/>
            <person name="Cichocki N."/>
            <person name="Veneault-Fourrey C."/>
            <person name="LaButti K."/>
            <person name="Lindquist E.A."/>
            <person name="Lipzen A."/>
            <person name="Lundell T."/>
            <person name="Morin E."/>
            <person name="Murat C."/>
            <person name="Riley R."/>
            <person name="Ohm R."/>
            <person name="Sun H."/>
            <person name="Tunlid A."/>
            <person name="Henrissat B."/>
            <person name="Grigoriev I.V."/>
            <person name="Hibbett D.S."/>
            <person name="Martin F."/>
        </authorList>
    </citation>
    <scope>NUCLEOTIDE SEQUENCE [LARGE SCALE GENOMIC DNA]</scope>
    <source>
        <strain evidence="4">LaAM-08-1</strain>
    </source>
</reference>
<dbReference type="InterPro" id="IPR058933">
    <property type="entry name" value="YMC020W-like_ab_hydrolase"/>
</dbReference>
<feature type="region of interest" description="Disordered" evidence="1">
    <location>
        <begin position="121"/>
        <end position="162"/>
    </location>
</feature>
<feature type="region of interest" description="Disordered" evidence="1">
    <location>
        <begin position="1"/>
        <end position="21"/>
    </location>
</feature>
<dbReference type="EMBL" id="KN838616">
    <property type="protein sequence ID" value="KIK00933.1"/>
    <property type="molecule type" value="Genomic_DNA"/>
</dbReference>
<dbReference type="Proteomes" id="UP000054477">
    <property type="component" value="Unassembled WGS sequence"/>
</dbReference>
<evidence type="ECO:0000313" key="3">
    <source>
        <dbReference type="EMBL" id="KIK00933.1"/>
    </source>
</evidence>
<evidence type="ECO:0000259" key="2">
    <source>
        <dbReference type="Pfam" id="PF26147"/>
    </source>
</evidence>
<dbReference type="Pfam" id="PF26147">
    <property type="entry name" value="AB_HYDROLASE_YMC0-YMC35"/>
    <property type="match status" value="2"/>
</dbReference>
<feature type="compositionally biased region" description="Basic and acidic residues" evidence="1">
    <location>
        <begin position="93"/>
        <end position="105"/>
    </location>
</feature>
<feature type="region of interest" description="Disordered" evidence="1">
    <location>
        <begin position="89"/>
        <end position="108"/>
    </location>
</feature>
<feature type="domain" description="YMC020W-like alpha/beta hydrolase" evidence="2">
    <location>
        <begin position="500"/>
        <end position="702"/>
    </location>
</feature>
<evidence type="ECO:0000256" key="1">
    <source>
        <dbReference type="SAM" id="MobiDB-lite"/>
    </source>
</evidence>